<sequence length="43" mass="5123">MRTRNHERLGETLKIMQAINSKESSKFNIYCQHSARTFDEYTS</sequence>
<keyword evidence="2" id="KW-1185">Reference proteome</keyword>
<dbReference type="Proteomes" id="UP000316621">
    <property type="component" value="Chromosome 3"/>
</dbReference>
<dbReference type="EMBL" id="CM010717">
    <property type="protein sequence ID" value="RZC56804.1"/>
    <property type="molecule type" value="Genomic_DNA"/>
</dbReference>
<evidence type="ECO:0000313" key="2">
    <source>
        <dbReference type="Proteomes" id="UP000316621"/>
    </source>
</evidence>
<organism evidence="1 2">
    <name type="scientific">Papaver somniferum</name>
    <name type="common">Opium poppy</name>
    <dbReference type="NCBI Taxonomy" id="3469"/>
    <lineage>
        <taxon>Eukaryota</taxon>
        <taxon>Viridiplantae</taxon>
        <taxon>Streptophyta</taxon>
        <taxon>Embryophyta</taxon>
        <taxon>Tracheophyta</taxon>
        <taxon>Spermatophyta</taxon>
        <taxon>Magnoliopsida</taxon>
        <taxon>Ranunculales</taxon>
        <taxon>Papaveraceae</taxon>
        <taxon>Papaveroideae</taxon>
        <taxon>Papaver</taxon>
    </lineage>
</organism>
<dbReference type="AlphaFoldDB" id="A0A4Y7J6P9"/>
<reference evidence="1 2" key="1">
    <citation type="journal article" date="2018" name="Science">
        <title>The opium poppy genome and morphinan production.</title>
        <authorList>
            <person name="Guo L."/>
            <person name="Winzer T."/>
            <person name="Yang X."/>
            <person name="Li Y."/>
            <person name="Ning Z."/>
            <person name="He Z."/>
            <person name="Teodor R."/>
            <person name="Lu Y."/>
            <person name="Bowser T.A."/>
            <person name="Graham I.A."/>
            <person name="Ye K."/>
        </authorList>
    </citation>
    <scope>NUCLEOTIDE SEQUENCE [LARGE SCALE GENOMIC DNA]</scope>
    <source>
        <strain evidence="2">cv. HN1</strain>
        <tissue evidence="1">Leaves</tissue>
    </source>
</reference>
<protein>
    <submittedName>
        <fullName evidence="1">Uncharacterized protein</fullName>
    </submittedName>
</protein>
<proteinExistence type="predicted"/>
<dbReference type="Gramene" id="RZC56804">
    <property type="protein sequence ID" value="RZC56804"/>
    <property type="gene ID" value="C5167_015650"/>
</dbReference>
<gene>
    <name evidence="1" type="ORF">C5167_015650</name>
</gene>
<evidence type="ECO:0000313" key="1">
    <source>
        <dbReference type="EMBL" id="RZC56804.1"/>
    </source>
</evidence>
<name>A0A4Y7J6P9_PAPSO</name>
<accession>A0A4Y7J6P9</accession>